<dbReference type="Pfam" id="PF07051">
    <property type="entry name" value="OCIA"/>
    <property type="match status" value="1"/>
</dbReference>
<dbReference type="STRING" id="35570.A0A1I8PA71"/>
<evidence type="ECO:0000259" key="1">
    <source>
        <dbReference type="Pfam" id="PF07051"/>
    </source>
</evidence>
<dbReference type="VEuPathDB" id="VectorBase:SCAU006235"/>
<evidence type="ECO:0000313" key="3">
    <source>
        <dbReference type="Proteomes" id="UP000095300"/>
    </source>
</evidence>
<proteinExistence type="predicted"/>
<dbReference type="Proteomes" id="UP000095300">
    <property type="component" value="Unassembled WGS sequence"/>
</dbReference>
<accession>A0A1I8PA71</accession>
<dbReference type="InterPro" id="IPR009764">
    <property type="entry name" value="OCIA_dom"/>
</dbReference>
<dbReference type="InterPro" id="IPR040187">
    <property type="entry name" value="OCAD1/2"/>
</dbReference>
<dbReference type="AlphaFoldDB" id="A0A1I8PA71"/>
<dbReference type="EnsemblMetazoa" id="SCAU006235-RA">
    <property type="protein sequence ID" value="SCAU006235-PA"/>
    <property type="gene ID" value="SCAU006235"/>
</dbReference>
<evidence type="ECO:0000313" key="2">
    <source>
        <dbReference type="EnsemblMetazoa" id="SCAU006235-PA"/>
    </source>
</evidence>
<dbReference type="PANTHER" id="PTHR13336:SF3">
    <property type="entry name" value="OCIA DOMAIN-CONTAINING PROTEIN 1"/>
    <property type="match status" value="1"/>
</dbReference>
<gene>
    <name evidence="2" type="primary">106088723</name>
</gene>
<dbReference type="KEGG" id="scac:106088723"/>
<dbReference type="OrthoDB" id="6513616at2759"/>
<protein>
    <recommendedName>
        <fullName evidence="1">OCIA domain-containing protein</fullName>
    </recommendedName>
</protein>
<sequence>MSEKKDCPIKAKYRFNEDELRVLHECKTESFYQRSLPLSTTFGLAAYLGVKRGVLTPNAKYGAVPKVILAAMLGYFVGKWSYRQKCAEKLMALPDSKFGEMLRHRKHHKCEGGFFNPQQSLCMGMPFGPFNLKESDVHCDKHLHPDNKNKQNAESSKS</sequence>
<feature type="domain" description="OCIA" evidence="1">
    <location>
        <begin position="12"/>
        <end position="97"/>
    </location>
</feature>
<organism evidence="2 3">
    <name type="scientific">Stomoxys calcitrans</name>
    <name type="common">Stable fly</name>
    <name type="synonym">Conops calcitrans</name>
    <dbReference type="NCBI Taxonomy" id="35570"/>
    <lineage>
        <taxon>Eukaryota</taxon>
        <taxon>Metazoa</taxon>
        <taxon>Ecdysozoa</taxon>
        <taxon>Arthropoda</taxon>
        <taxon>Hexapoda</taxon>
        <taxon>Insecta</taxon>
        <taxon>Pterygota</taxon>
        <taxon>Neoptera</taxon>
        <taxon>Endopterygota</taxon>
        <taxon>Diptera</taxon>
        <taxon>Brachycera</taxon>
        <taxon>Muscomorpha</taxon>
        <taxon>Muscoidea</taxon>
        <taxon>Muscidae</taxon>
        <taxon>Stomoxys</taxon>
    </lineage>
</organism>
<dbReference type="PANTHER" id="PTHR13336">
    <property type="entry name" value="OVARIAN CARCINOMA IMMUNOREACTIVE ANTIGEN"/>
    <property type="match status" value="1"/>
</dbReference>
<dbReference type="GO" id="GO:0005768">
    <property type="term" value="C:endosome"/>
    <property type="evidence" value="ECO:0007669"/>
    <property type="project" value="TreeGrafter"/>
</dbReference>
<keyword evidence="3" id="KW-1185">Reference proteome</keyword>
<name>A0A1I8PA71_STOCA</name>
<reference evidence="2" key="1">
    <citation type="submission" date="2020-05" db="UniProtKB">
        <authorList>
            <consortium name="EnsemblMetazoa"/>
        </authorList>
    </citation>
    <scope>IDENTIFICATION</scope>
    <source>
        <strain evidence="2">USDA</strain>
    </source>
</reference>